<dbReference type="EMBL" id="BNBC01000061">
    <property type="protein sequence ID" value="GHF12039.1"/>
    <property type="molecule type" value="Genomic_DNA"/>
</dbReference>
<protein>
    <submittedName>
        <fullName evidence="2">Uncharacterized protein</fullName>
    </submittedName>
</protein>
<evidence type="ECO:0000313" key="2">
    <source>
        <dbReference type="EMBL" id="GHF12039.1"/>
    </source>
</evidence>
<sequence>MSLGAGLTGFSVNLLVVDDPHKDRAEAESRKMREKVHDWWSSAALKRLQPDRNAVVAIQTRWHPDDFAGRRLEEDGRLEEGGRWKVVHLPAIANPSKFGPDPLGRQDGDPLPHPKIPTRNRRKLLAWWADVKRTSTVPNWHALSQGDPQPSEGALVPRDLLRSIRDGITVVEPQKIAVSIAPSGGGRDTAGVIGGFLGADNRVWITHDKTKAMSSAEWSRTACLLAHETNAGVIYVEWNYGRDMCTLAIGTAWKALQEEARIPKGKLMPMIDAVSAKQGKLLRAEPIAQQMVEDRIRLRGAFVDLENEWATWQPTDTDSLGRIDASCVLVYGLIP</sequence>
<evidence type="ECO:0000256" key="1">
    <source>
        <dbReference type="SAM" id="MobiDB-lite"/>
    </source>
</evidence>
<dbReference type="Proteomes" id="UP000641386">
    <property type="component" value="Unassembled WGS sequence"/>
</dbReference>
<proteinExistence type="predicted"/>
<reference evidence="2" key="1">
    <citation type="journal article" date="2014" name="Int. J. Syst. Evol. Microbiol.">
        <title>Complete genome sequence of Corynebacterium casei LMG S-19264T (=DSM 44701T), isolated from a smear-ripened cheese.</title>
        <authorList>
            <consortium name="US DOE Joint Genome Institute (JGI-PGF)"/>
            <person name="Walter F."/>
            <person name="Albersmeier A."/>
            <person name="Kalinowski J."/>
            <person name="Ruckert C."/>
        </authorList>
    </citation>
    <scope>NUCLEOTIDE SEQUENCE</scope>
    <source>
        <strain evidence="2">JCM 3302</strain>
    </source>
</reference>
<comment type="caution">
    <text evidence="2">The sequence shown here is derived from an EMBL/GenBank/DDBJ whole genome shotgun (WGS) entry which is preliminary data.</text>
</comment>
<reference evidence="2" key="2">
    <citation type="submission" date="2020-09" db="EMBL/GenBank/DDBJ databases">
        <authorList>
            <person name="Sun Q."/>
            <person name="Ohkuma M."/>
        </authorList>
    </citation>
    <scope>NUCLEOTIDE SEQUENCE</scope>
    <source>
        <strain evidence="2">JCM 3302</strain>
    </source>
</reference>
<accession>A0A919AKA5</accession>
<feature type="region of interest" description="Disordered" evidence="1">
    <location>
        <begin position="95"/>
        <end position="116"/>
    </location>
</feature>
<dbReference type="AlphaFoldDB" id="A0A919AKA5"/>
<name>A0A919AKA5_9ACTN</name>
<dbReference type="RefSeq" id="WP_189907666.1">
    <property type="nucleotide sequence ID" value="NZ_BNBC01000061.1"/>
</dbReference>
<gene>
    <name evidence="2" type="ORF">GCM10014715_79730</name>
</gene>
<evidence type="ECO:0000313" key="3">
    <source>
        <dbReference type="Proteomes" id="UP000641386"/>
    </source>
</evidence>
<keyword evidence="3" id="KW-1185">Reference proteome</keyword>
<organism evidence="2 3">
    <name type="scientific">Streptomyces spiralis</name>
    <dbReference type="NCBI Taxonomy" id="66376"/>
    <lineage>
        <taxon>Bacteria</taxon>
        <taxon>Bacillati</taxon>
        <taxon>Actinomycetota</taxon>
        <taxon>Actinomycetes</taxon>
        <taxon>Kitasatosporales</taxon>
        <taxon>Streptomycetaceae</taxon>
        <taxon>Streptomyces</taxon>
    </lineage>
</organism>